<gene>
    <name evidence="9" type="ORF">EGYM00163_LOCUS20384</name>
</gene>
<dbReference type="SUPFAM" id="SSF53686">
    <property type="entry name" value="Tryptophan synthase beta subunit-like PLP-dependent enzymes"/>
    <property type="match status" value="1"/>
</dbReference>
<keyword evidence="6" id="KW-0198">Cysteine biosynthesis</keyword>
<dbReference type="InterPro" id="IPR036052">
    <property type="entry name" value="TrpB-like_PALP_sf"/>
</dbReference>
<dbReference type="PROSITE" id="PS00901">
    <property type="entry name" value="CYS_SYNTHASE"/>
    <property type="match status" value="1"/>
</dbReference>
<feature type="domain" description="Tryptophan synthase beta chain-like PALP" evidence="8">
    <location>
        <begin position="9"/>
        <end position="306"/>
    </location>
</feature>
<dbReference type="CDD" id="cd01561">
    <property type="entry name" value="CBS_like"/>
    <property type="match status" value="1"/>
</dbReference>
<comment type="cofactor">
    <cofactor evidence="1">
        <name>pyridoxal 5'-phosphate</name>
        <dbReference type="ChEBI" id="CHEBI:597326"/>
    </cofactor>
</comment>
<dbReference type="GO" id="GO:0016740">
    <property type="term" value="F:transferase activity"/>
    <property type="evidence" value="ECO:0007669"/>
    <property type="project" value="UniProtKB-KW"/>
</dbReference>
<keyword evidence="4" id="KW-0808">Transferase</keyword>
<dbReference type="PANTHER" id="PTHR10314">
    <property type="entry name" value="CYSTATHIONINE BETA-SYNTHASE"/>
    <property type="match status" value="1"/>
</dbReference>
<dbReference type="FunFam" id="3.40.50.1100:FF:000006">
    <property type="entry name" value="Cysteine synthase"/>
    <property type="match status" value="1"/>
</dbReference>
<protein>
    <recommendedName>
        <fullName evidence="8">Tryptophan synthase beta chain-like PALP domain-containing protein</fullName>
    </recommendedName>
</protein>
<dbReference type="EMBL" id="HBJA01057635">
    <property type="protein sequence ID" value="CAE0809253.1"/>
    <property type="molecule type" value="Transcribed_RNA"/>
</dbReference>
<evidence type="ECO:0000256" key="5">
    <source>
        <dbReference type="ARBA" id="ARBA00022898"/>
    </source>
</evidence>
<evidence type="ECO:0000256" key="6">
    <source>
        <dbReference type="ARBA" id="ARBA00023192"/>
    </source>
</evidence>
<dbReference type="GO" id="GO:0006535">
    <property type="term" value="P:cysteine biosynthetic process from serine"/>
    <property type="evidence" value="ECO:0007669"/>
    <property type="project" value="InterPro"/>
</dbReference>
<accession>A0A7S4CX46</accession>
<comment type="similarity">
    <text evidence="2">Belongs to the cysteine synthase/cystathionine beta-synthase family.</text>
</comment>
<evidence type="ECO:0000256" key="4">
    <source>
        <dbReference type="ARBA" id="ARBA00022679"/>
    </source>
</evidence>
<evidence type="ECO:0000256" key="3">
    <source>
        <dbReference type="ARBA" id="ARBA00022605"/>
    </source>
</evidence>
<evidence type="ECO:0000256" key="2">
    <source>
        <dbReference type="ARBA" id="ARBA00007103"/>
    </source>
</evidence>
<name>A0A7S4CX46_9EUGL</name>
<dbReference type="InterPro" id="IPR050214">
    <property type="entry name" value="Cys_Synth/Cystath_Beta-Synth"/>
</dbReference>
<evidence type="ECO:0000259" key="8">
    <source>
        <dbReference type="Pfam" id="PF00291"/>
    </source>
</evidence>
<dbReference type="InterPro" id="IPR001216">
    <property type="entry name" value="P-phosphate_BS"/>
</dbReference>
<proteinExistence type="inferred from homology"/>
<feature type="region of interest" description="Disordered" evidence="7">
    <location>
        <begin position="324"/>
        <end position="351"/>
    </location>
</feature>
<keyword evidence="3" id="KW-0028">Amino-acid biosynthesis</keyword>
<evidence type="ECO:0000256" key="7">
    <source>
        <dbReference type="SAM" id="MobiDB-lite"/>
    </source>
</evidence>
<dbReference type="Gene3D" id="3.40.50.1100">
    <property type="match status" value="2"/>
</dbReference>
<keyword evidence="5" id="KW-0663">Pyridoxal phosphate</keyword>
<dbReference type="Pfam" id="PF00291">
    <property type="entry name" value="PALP"/>
    <property type="match status" value="1"/>
</dbReference>
<reference evidence="9" key="1">
    <citation type="submission" date="2021-01" db="EMBL/GenBank/DDBJ databases">
        <authorList>
            <person name="Corre E."/>
            <person name="Pelletier E."/>
            <person name="Niang G."/>
            <person name="Scheremetjew M."/>
            <person name="Finn R."/>
            <person name="Kale V."/>
            <person name="Holt S."/>
            <person name="Cochrane G."/>
            <person name="Meng A."/>
            <person name="Brown T."/>
            <person name="Cohen L."/>
        </authorList>
    </citation>
    <scope>NUCLEOTIDE SEQUENCE</scope>
    <source>
        <strain evidence="9">CCMP1594</strain>
    </source>
</reference>
<evidence type="ECO:0000313" key="9">
    <source>
        <dbReference type="EMBL" id="CAE0809253.1"/>
    </source>
</evidence>
<organism evidence="9">
    <name type="scientific">Eutreptiella gymnastica</name>
    <dbReference type="NCBI Taxonomy" id="73025"/>
    <lineage>
        <taxon>Eukaryota</taxon>
        <taxon>Discoba</taxon>
        <taxon>Euglenozoa</taxon>
        <taxon>Euglenida</taxon>
        <taxon>Spirocuta</taxon>
        <taxon>Euglenophyceae</taxon>
        <taxon>Eutreptiales</taxon>
        <taxon>Eutreptiaceae</taxon>
        <taxon>Eutreptiella</taxon>
    </lineage>
</organism>
<dbReference type="AlphaFoldDB" id="A0A7S4CX46"/>
<evidence type="ECO:0000256" key="1">
    <source>
        <dbReference type="ARBA" id="ARBA00001933"/>
    </source>
</evidence>
<dbReference type="InterPro" id="IPR001926">
    <property type="entry name" value="TrpB-like_PALP"/>
</dbReference>
<sequence>MSYAENVIDLIGNTPMVKLNRVTEGTKAGKVLVKLEMQNPGGSVKDRIAKSMIEQAEADGLITPGKTTVVEYTSGNTGIGLAMVCAAKGYDCVIVMPQLPPMKERYMICRKFGAQVHLTAGKLGIPGMKTYVDEQLQKNPDWWCPRQFENPANPAVHTATTAPEIWKQTGGDIDYLVAGAGTGGTVSAVAQFLKEKKPDIKVVCVEPTESRVLVGNPHAPHTIVGIGAGVPLKFVKELAPDQEWGEGPRGVIDEFQHCASPDAIAFADKMAKKEGLLVGPSTGAAIKVAMDIANRPEAEGKTICVISASSGIRYVAHPLWNPERSEGTEALPAPPNMDPEPLLRWTSSKAE</sequence>